<dbReference type="Pfam" id="PF23702">
    <property type="entry name" value="ARM_ECM29"/>
    <property type="match status" value="1"/>
</dbReference>
<evidence type="ECO:0000256" key="2">
    <source>
        <dbReference type="ARBA" id="ARBA00022490"/>
    </source>
</evidence>
<keyword evidence="9" id="KW-1185">Reference proteome</keyword>
<dbReference type="InterPro" id="IPR055444">
    <property type="entry name" value="ARM_ECM29"/>
</dbReference>
<dbReference type="RefSeq" id="XP_031556184.1">
    <property type="nucleotide sequence ID" value="XM_031700324.1"/>
</dbReference>
<dbReference type="OrthoDB" id="16066at2759"/>
<dbReference type="Pfam" id="PF24492">
    <property type="entry name" value="HEAT_ECM29"/>
    <property type="match status" value="1"/>
</dbReference>
<dbReference type="GO" id="GO:0036503">
    <property type="term" value="P:ERAD pathway"/>
    <property type="evidence" value="ECO:0007669"/>
    <property type="project" value="TreeGrafter"/>
</dbReference>
<name>A0A6P8HIH0_ACTTE</name>
<feature type="domain" description="Proteasome component Ecm29 N-terminal" evidence="6">
    <location>
        <begin position="12"/>
        <end position="520"/>
    </location>
</feature>
<dbReference type="InParanoid" id="A0A6P8HIH0"/>
<proteinExistence type="predicted"/>
<dbReference type="FunCoup" id="A0A6P8HIH0">
    <property type="interactions" value="2951"/>
</dbReference>
<evidence type="ECO:0000256" key="1">
    <source>
        <dbReference type="ARBA" id="ARBA00004496"/>
    </source>
</evidence>
<dbReference type="KEGG" id="aten:116292965"/>
<keyword evidence="2" id="KW-0963">Cytoplasm</keyword>
<dbReference type="PANTHER" id="PTHR23346:SF19">
    <property type="entry name" value="PROTEASOME ADAPTER AND SCAFFOLD PROTEIN ECM29"/>
    <property type="match status" value="1"/>
</dbReference>
<evidence type="ECO:0000256" key="5">
    <source>
        <dbReference type="SAM" id="MobiDB-lite"/>
    </source>
</evidence>
<dbReference type="GO" id="GO:0000502">
    <property type="term" value="C:proteasome complex"/>
    <property type="evidence" value="ECO:0007669"/>
    <property type="project" value="UniProtKB-KW"/>
</dbReference>
<dbReference type="SUPFAM" id="SSF48371">
    <property type="entry name" value="ARM repeat"/>
    <property type="match status" value="3"/>
</dbReference>
<dbReference type="GO" id="GO:0005737">
    <property type="term" value="C:cytoplasm"/>
    <property type="evidence" value="ECO:0007669"/>
    <property type="project" value="UniProtKB-SubCell"/>
</dbReference>
<feature type="region of interest" description="Disordered" evidence="5">
    <location>
        <begin position="1696"/>
        <end position="1726"/>
    </location>
</feature>
<organism evidence="9 10">
    <name type="scientific">Actinia tenebrosa</name>
    <name type="common">Australian red waratah sea anemone</name>
    <dbReference type="NCBI Taxonomy" id="6105"/>
    <lineage>
        <taxon>Eukaryota</taxon>
        <taxon>Metazoa</taxon>
        <taxon>Cnidaria</taxon>
        <taxon>Anthozoa</taxon>
        <taxon>Hexacorallia</taxon>
        <taxon>Actiniaria</taxon>
        <taxon>Actiniidae</taxon>
        <taxon>Actinia</taxon>
    </lineage>
</organism>
<evidence type="ECO:0000259" key="6">
    <source>
        <dbReference type="Pfam" id="PF13001"/>
    </source>
</evidence>
<gene>
    <name evidence="10" type="primary">LOC116292965</name>
</gene>
<keyword evidence="3" id="KW-0677">Repeat</keyword>
<evidence type="ECO:0000313" key="9">
    <source>
        <dbReference type="Proteomes" id="UP000515163"/>
    </source>
</evidence>
<keyword evidence="4" id="KW-0647">Proteasome</keyword>
<dbReference type="GO" id="GO:0005634">
    <property type="term" value="C:nucleus"/>
    <property type="evidence" value="ECO:0007669"/>
    <property type="project" value="TreeGrafter"/>
</dbReference>
<dbReference type="InterPro" id="IPR011989">
    <property type="entry name" value="ARM-like"/>
</dbReference>
<dbReference type="Pfam" id="PF23731">
    <property type="entry name" value="ARM_ECM29_C"/>
    <property type="match status" value="1"/>
</dbReference>
<dbReference type="GeneID" id="116292965"/>
<dbReference type="Proteomes" id="UP000515163">
    <property type="component" value="Unplaced"/>
</dbReference>
<evidence type="ECO:0000259" key="8">
    <source>
        <dbReference type="Pfam" id="PF24492"/>
    </source>
</evidence>
<evidence type="ECO:0000256" key="4">
    <source>
        <dbReference type="ARBA" id="ARBA00022942"/>
    </source>
</evidence>
<dbReference type="InterPro" id="IPR055443">
    <property type="entry name" value="HEAT_ECM29"/>
</dbReference>
<feature type="domain" description="ECM29 ARM-like repeats" evidence="7">
    <location>
        <begin position="629"/>
        <end position="828"/>
    </location>
</feature>
<dbReference type="InterPro" id="IPR016024">
    <property type="entry name" value="ARM-type_fold"/>
</dbReference>
<evidence type="ECO:0000256" key="3">
    <source>
        <dbReference type="ARBA" id="ARBA00022737"/>
    </source>
</evidence>
<comment type="subcellular location">
    <subcellularLocation>
        <location evidence="1">Cytoplasm</location>
    </subcellularLocation>
</comment>
<dbReference type="GO" id="GO:0043248">
    <property type="term" value="P:proteasome assembly"/>
    <property type="evidence" value="ECO:0007669"/>
    <property type="project" value="InterPro"/>
</dbReference>
<dbReference type="InterPro" id="IPR024372">
    <property type="entry name" value="Ecm29_N"/>
</dbReference>
<evidence type="ECO:0000259" key="7">
    <source>
        <dbReference type="Pfam" id="PF23702"/>
    </source>
</evidence>
<dbReference type="Pfam" id="PF13001">
    <property type="entry name" value="ECM29_N"/>
    <property type="match status" value="1"/>
</dbReference>
<feature type="region of interest" description="Disordered" evidence="5">
    <location>
        <begin position="831"/>
        <end position="864"/>
    </location>
</feature>
<protein>
    <submittedName>
        <fullName evidence="10">Proteasome adapter and scaffold protein ECM29-like</fullName>
    </submittedName>
</protein>
<sequence>MADKTQEELDLLERLFLRLGAAQTDDQLEKTVATFLTPLLLKVSSNNENVKKKVMELLTHINKRLKSRPKVQLPVEALLNQYQDTSVSSFVTNFTILYLRMGYPRLEESKQIQLVPELIKCMFRRPVPQQECIMQLVTPVLSIVKVSESQEEKDRMFLFKERPEVAKFFLDFLLDVLLLPYSQRTQDAIVLEEQTLPPSGENDSEMTVVEAKPPGPPAGLSFAAVKRVMGEQPIEGDNLEQVKLGILKFFSKDVFEASDVICHFVVATGDSRHSVGDFADHELKRVASSTDWEKADVVNRMCSIFLGTVVTPGSKAVVSEDHKKSPAGIRVKQKIFPYLLRSRRATDHFPACIQIVFDSLFGAQPNLKLRINAVQFVHHMCLCSSDKVLGAMGQVLLSGMTKLVDQEKQHIKLRSLAFIAIGKLARRLPSLFSSDIGLVQKLFQSICEEEEDTRLAVQETLSMMAPAYRETKGSTKALIEALILSNVEKDTHQARLVAVQFANTVFLPTHIPSRYVCMLAVADVKDDVRDEAKRGLRLIKDHSRLHTSSAQQTEQTPSDRLPPFTDIVNFVAKKAGERLKGTSCYTAGHLKLAFSPTIFTEVIRYLRRCLSDSAGVTEEDEVNNESLGVITRYLQSLLDDIMDTDISTSAIGRYLDLLKQALQPIGGADLHAVSLHGLLEIVAAVPSRIAKFYHHQLYWLKGFTVSNKQEAREYAGRLLGIVVSSMGDKTFEDLLKELSDSLQSQSLDIQHGAATALGFLIARYIKEQQINLAVQDDVVIEDVEMEDEMTQPSQPSNHLTAVVAKLVSLISHRIPSLSCVVCDAVGEIGRNGPLPLPDGEPPPEKEEGSQMEVDNVQSSPDPGTKLQVVTKLLDRLLNSKENKVQERSAHALGYLLVGEPQFVHRQRLIDGLCEAGKIRQVELQFTVGEALSCAGAGMFSQAARDPWTIRHNSSAAHEVDPNVMKNLIETIVTKYSKNPIPYARQASCVWLLALVKYSGKHQAIQDDLRRIQMTFMSFLAELDDLTQEVASKGLGLVYELGGEERREELVSLLVDTLTTGRRQAMQVTGETQVFAEGELGKAPEGGGGLSTYKELCSLASDLNQPDLIYKFMHLANHDALWNSRKGAAFGFTSIAAHSREQLEPHLPKIIPKLYRYQFDPNVKIQQAMSSIWAALVPESKKTVDKYLKEILKDLVLNLNSNLWRVRQSSCMAVSDLLSGRSAEDVLDYMPRLWELCLRARDGIKETVRQAADAACRRLSKVSIQICDVNHGKIGEKAIALVLPTLLDKGLGSSAEEVRAIALSTILKISKNAGTLLKPHISVLVIALLQSLSELEPQSMNYMSLHLHKNEDVQEKLESARIAASKMSPMMETINMCVQYVDETVLPELVPRLSDLLRRGVGLGTKVGSSSFTVSLCLQCPQDLTPYSGKLLSSLLSGLSDRSASVRKSYATSIGHMVKVSKDSSVEKLIQKIKNWYFEKEDPGLRMACGLTFQAMTRYSPDIMKRHLTKALPTAYFAMHEKKKADGSLSSSESVWEEIWIENTPGTEGGLRLYLNEIVEITCPALSSQAWPVRAQAANTITNMTSKLGSNLKQPHLGKLLGSLVSGLTGRTWTGKEALLDAIKSICKECRSPMESSSPPIEPSIEQVVDAIFKECKKENPTYRQAALLCFGQIVDEYSMDRFQEIADLLFPLIDPEKKEDEETEAEQNETQKNEEKKEEEEEDEKIVDQDLLGAVYTCLGQTWPKNSSLTQESLGVRFSKILSHALSSTTWKVQVVVLRAHKSFLSRLKWQLPQSSDVNSSMESDEQMALSTLESILVQILSPVCEGLENKKYAAVRLGSLEVLETLYTSLTAARCWGLLSQDQKDLILDSLKYVYNDKEPRIKDKAIQLKKKILGEST</sequence>
<reference evidence="10" key="1">
    <citation type="submission" date="2025-08" db="UniProtKB">
        <authorList>
            <consortium name="RefSeq"/>
        </authorList>
    </citation>
    <scope>IDENTIFICATION</scope>
    <source>
        <tissue evidence="10">Tentacle</tissue>
    </source>
</reference>
<dbReference type="Gene3D" id="1.25.10.10">
    <property type="entry name" value="Leucine-rich Repeat Variant"/>
    <property type="match status" value="5"/>
</dbReference>
<dbReference type="PANTHER" id="PTHR23346">
    <property type="entry name" value="TRANSLATIONAL ACTIVATOR GCN1-RELATED"/>
    <property type="match status" value="1"/>
</dbReference>
<feature type="domain" description="Proteasome adapter and scaffold protein ECM29 HEAT-repeat" evidence="8">
    <location>
        <begin position="1316"/>
        <end position="1477"/>
    </location>
</feature>
<accession>A0A6P8HIH0</accession>
<evidence type="ECO:0000313" key="10">
    <source>
        <dbReference type="RefSeq" id="XP_031556184.1"/>
    </source>
</evidence>
<dbReference type="GO" id="GO:0060090">
    <property type="term" value="F:molecular adaptor activity"/>
    <property type="evidence" value="ECO:0007669"/>
    <property type="project" value="InterPro"/>
</dbReference>